<dbReference type="OrthoDB" id="2290243at2759"/>
<evidence type="ECO:0000313" key="2">
    <source>
        <dbReference type="Proteomes" id="UP000603453"/>
    </source>
</evidence>
<keyword evidence="2" id="KW-1185">Reference proteome</keyword>
<dbReference type="Proteomes" id="UP000603453">
    <property type="component" value="Unassembled WGS sequence"/>
</dbReference>
<gene>
    <name evidence="1" type="ORF">INT47_006419</name>
</gene>
<comment type="caution">
    <text evidence="1">The sequence shown here is derived from an EMBL/GenBank/DDBJ whole genome shotgun (WGS) entry which is preliminary data.</text>
</comment>
<evidence type="ECO:0000313" key="1">
    <source>
        <dbReference type="EMBL" id="KAG2211299.1"/>
    </source>
</evidence>
<accession>A0A8H7VE94</accession>
<organism evidence="1 2">
    <name type="scientific">Mucor saturninus</name>
    <dbReference type="NCBI Taxonomy" id="64648"/>
    <lineage>
        <taxon>Eukaryota</taxon>
        <taxon>Fungi</taxon>
        <taxon>Fungi incertae sedis</taxon>
        <taxon>Mucoromycota</taxon>
        <taxon>Mucoromycotina</taxon>
        <taxon>Mucoromycetes</taxon>
        <taxon>Mucorales</taxon>
        <taxon>Mucorineae</taxon>
        <taxon>Mucoraceae</taxon>
        <taxon>Mucor</taxon>
    </lineage>
</organism>
<reference evidence="1" key="1">
    <citation type="submission" date="2020-12" db="EMBL/GenBank/DDBJ databases">
        <title>Metabolic potential, ecology and presence of endohyphal bacteria is reflected in genomic diversity of Mucoromycotina.</title>
        <authorList>
            <person name="Muszewska A."/>
            <person name="Okrasinska A."/>
            <person name="Steczkiewicz K."/>
            <person name="Drgas O."/>
            <person name="Orlowska M."/>
            <person name="Perlinska-Lenart U."/>
            <person name="Aleksandrzak-Piekarczyk T."/>
            <person name="Szatraj K."/>
            <person name="Zielenkiewicz U."/>
            <person name="Pilsyk S."/>
            <person name="Malc E."/>
            <person name="Mieczkowski P."/>
            <person name="Kruszewska J.S."/>
            <person name="Biernat P."/>
            <person name="Pawlowska J."/>
        </authorList>
    </citation>
    <scope>NUCLEOTIDE SEQUENCE</scope>
    <source>
        <strain evidence="1">WA0000017839</strain>
    </source>
</reference>
<protein>
    <submittedName>
        <fullName evidence="1">Uncharacterized protein</fullName>
    </submittedName>
</protein>
<sequence length="434" mass="50658">MDQDIYFMDNFHLRLNEMYQKRKQNCSYNYDVHDTIALSALELILKQEIDSKDKFRSYYYSIVIPAGWDYEIREELLRPFLMNIGLIKEKDPEDRLLFFTTLESSFYYHQSSYFKTNRKKHAMFGNGKEYIMYGLALTLDNKLLVNLDLFSAQYPSAKSIGCYYVPKVINSIEFTIPFYSEIKIGLEVCLNSRGFDVQASRTRKIIFTLLEVFLESMVGNYDKVPGHEEMKSFDADFFHSLFDGSECELNENEIFSMKTIPFEQMFADVSDTVKTCFAQEVDVLLRDQAQKTRTALINAGIDGNFSEYTRFSATLVWLRKLIEDFGDEKSFNYKVINFQNFATTDVVRDGSFCLLNEKIQISGARVQPIIIPAYEKEHKDIYSTSKFSQSKPSHIINIAMSLETIEFSVVNFIDQEFTEKNIGYKTYSDLFHQQ</sequence>
<dbReference type="AlphaFoldDB" id="A0A8H7VE94"/>
<dbReference type="EMBL" id="JAEPRD010000009">
    <property type="protein sequence ID" value="KAG2211299.1"/>
    <property type="molecule type" value="Genomic_DNA"/>
</dbReference>
<name>A0A8H7VE94_9FUNG</name>
<proteinExistence type="predicted"/>